<geneLocation type="plasmid" evidence="9 15">
    <name>unnamed2</name>
</geneLocation>
<evidence type="ECO:0000313" key="7">
    <source>
        <dbReference type="EMBL" id="MYY65745.1"/>
    </source>
</evidence>
<reference evidence="8 11" key="2">
    <citation type="submission" date="2017-03" db="EMBL/GenBank/DDBJ databases">
        <title>Phylogenomics and comparative genomics of Lactobacillus salivarius, a mammalian gut commensal.</title>
        <authorList>
            <person name="Harris H.M."/>
        </authorList>
    </citation>
    <scope>NUCLEOTIDE SEQUENCE [LARGE SCALE GENOMIC DNA]</scope>
    <source>
        <strain evidence="8 11">JCM 1047</strain>
    </source>
</reference>
<geneLocation type="plasmid" evidence="6">
    <name>unnamed01</name>
</geneLocation>
<geneLocation type="plasmid" evidence="3 10">
    <name>pLMP1046</name>
</geneLocation>
<evidence type="ECO:0000313" key="3">
    <source>
        <dbReference type="EMBL" id="AIR11883.1"/>
    </source>
</evidence>
<feature type="domain" description="Alp7A-like C-terminal" evidence="2">
    <location>
        <begin position="204"/>
        <end position="329"/>
    </location>
</feature>
<dbReference type="KEGG" id="lsj:LSJ_4106"/>
<dbReference type="Proteomes" id="UP000467635">
    <property type="component" value="Unassembled WGS sequence"/>
</dbReference>
<evidence type="ECO:0000313" key="6">
    <source>
        <dbReference type="EMBL" id="MSE09834.1"/>
    </source>
</evidence>
<dbReference type="CDD" id="cd24021">
    <property type="entry name" value="ASKHA_NBD_ParM_Psk41-like"/>
    <property type="match status" value="1"/>
</dbReference>
<gene>
    <name evidence="8" type="ORF">B6U56_10690</name>
    <name evidence="7" type="ORF">FYL25_10180</name>
    <name evidence="5" type="ORF">GKC33_00055</name>
    <name evidence="6" type="ORF">GKC33_14585</name>
    <name evidence="4" type="ORF">GKC34_00715</name>
    <name evidence="3" type="ORF">LSJ_4106</name>
    <name evidence="9" type="ORF">O2U02_10595</name>
</gene>
<dbReference type="EMBL" id="VSUB01000020">
    <property type="protein sequence ID" value="MYY65745.1"/>
    <property type="molecule type" value="Genomic_DNA"/>
</dbReference>
<dbReference type="Proteomes" id="UP000192575">
    <property type="component" value="Unassembled WGS sequence"/>
</dbReference>
<reference evidence="12 13" key="3">
    <citation type="submission" date="2019-11" db="EMBL/GenBank/DDBJ databases">
        <title>Draft Genome Sequence of Plant Growth-Promoting Rhizosphere-Associated Bacteria.</title>
        <authorList>
            <person name="Vasilyev I.Y."/>
            <person name="Radchenko V."/>
            <person name="Ilnitskaya E.V."/>
        </authorList>
    </citation>
    <scope>NUCLEOTIDE SEQUENCE [LARGE SCALE GENOMIC DNA]</scope>
    <source>
        <strain evidence="5 13">VRA_01-1sq_f</strain>
        <strain evidence="4 12">VRA_1sq_f</strain>
        <plasmid evidence="6">unnamed01</plasmid>
    </source>
</reference>
<feature type="domain" description="Actin-like protein N-terminal" evidence="1">
    <location>
        <begin position="5"/>
        <end position="166"/>
    </location>
</feature>
<dbReference type="Proteomes" id="UP000471678">
    <property type="component" value="Unassembled WGS sequence"/>
</dbReference>
<evidence type="ECO:0000313" key="14">
    <source>
        <dbReference type="Proteomes" id="UP000471678"/>
    </source>
</evidence>
<organism evidence="3 10">
    <name type="scientific">Ligilactobacillus salivarius</name>
    <dbReference type="NCBI Taxonomy" id="1624"/>
    <lineage>
        <taxon>Bacteria</taxon>
        <taxon>Bacillati</taxon>
        <taxon>Bacillota</taxon>
        <taxon>Bacilli</taxon>
        <taxon>Lactobacillales</taxon>
        <taxon>Lactobacillaceae</taxon>
        <taxon>Ligilactobacillus</taxon>
    </lineage>
</organism>
<dbReference type="InterPro" id="IPR043129">
    <property type="entry name" value="ATPase_NBD"/>
</dbReference>
<dbReference type="Proteomes" id="UP000029488">
    <property type="component" value="Plasmid pLMP1046"/>
</dbReference>
<proteinExistence type="predicted"/>
<dbReference type="EMBL" id="NBEF01000043">
    <property type="protein sequence ID" value="OQQ88718.1"/>
    <property type="molecule type" value="Genomic_DNA"/>
</dbReference>
<name>A0A089QJF2_9LACO</name>
<evidence type="ECO:0000313" key="8">
    <source>
        <dbReference type="EMBL" id="OQQ88718.1"/>
    </source>
</evidence>
<dbReference type="AlphaFoldDB" id="A0A089QJF2"/>
<reference evidence="9 15" key="5">
    <citation type="submission" date="2022-12" db="EMBL/GenBank/DDBJ databases">
        <title>Assessment of beneficial effects and identification of host adaptation-associated genes of Ligilactobacillus salivarius isolated from Meles meles.</title>
        <authorList>
            <person name="Wang Y."/>
        </authorList>
    </citation>
    <scope>NUCLEOTIDE SEQUENCE [LARGE SCALE GENOMIC DNA]</scope>
    <source>
        <strain evidence="9 15">S35</strain>
        <plasmid evidence="9 15">unnamed2</plasmid>
    </source>
</reference>
<dbReference type="Proteomes" id="UP001224533">
    <property type="component" value="Plasmid unnamed2"/>
</dbReference>
<dbReference type="Pfam" id="PF22128">
    <property type="entry name" value="Alp7A_like_C"/>
    <property type="match status" value="1"/>
</dbReference>
<keyword evidence="3" id="KW-0614">Plasmid</keyword>
<evidence type="ECO:0000313" key="9">
    <source>
        <dbReference type="EMBL" id="WHS18852.1"/>
    </source>
</evidence>
<dbReference type="RefSeq" id="WP_044006012.1">
    <property type="nucleotide sequence ID" value="NZ_CP007649.1"/>
</dbReference>
<dbReference type="Proteomes" id="UP000437575">
    <property type="component" value="Unassembled WGS sequence"/>
</dbReference>
<evidence type="ECO:0000313" key="4">
    <source>
        <dbReference type="EMBL" id="MSE04402.1"/>
    </source>
</evidence>
<dbReference type="SUPFAM" id="SSF53067">
    <property type="entry name" value="Actin-like ATPase domain"/>
    <property type="match status" value="2"/>
</dbReference>
<evidence type="ECO:0000313" key="10">
    <source>
        <dbReference type="Proteomes" id="UP000029488"/>
    </source>
</evidence>
<evidence type="ECO:0000259" key="2">
    <source>
        <dbReference type="Pfam" id="PF22128"/>
    </source>
</evidence>
<dbReference type="EMBL" id="WKKZ01000005">
    <property type="protein sequence ID" value="MSE04402.1"/>
    <property type="molecule type" value="Genomic_DNA"/>
</dbReference>
<reference evidence="3 10" key="1">
    <citation type="journal article" date="2014" name="BMC Genomics">
        <title>Unusual genome complexity in Lactobacillus salivarius JCM1046.</title>
        <authorList>
            <person name="Raftis E.J."/>
            <person name="Forde B.M."/>
            <person name="Claesson M.J."/>
            <person name="O'Toole P.W."/>
        </authorList>
    </citation>
    <scope>NUCLEOTIDE SEQUENCE [LARGE SCALE GENOMIC DNA]</scope>
    <source>
        <strain evidence="3 10">JCM1046</strain>
        <plasmid evidence="3 10">pLMP1046</plasmid>
    </source>
</reference>
<dbReference type="Pfam" id="PF17989">
    <property type="entry name" value="ALP_N"/>
    <property type="match status" value="1"/>
</dbReference>
<evidence type="ECO:0000259" key="1">
    <source>
        <dbReference type="Pfam" id="PF17989"/>
    </source>
</evidence>
<accession>A0A089QJF2</accession>
<evidence type="ECO:0000313" key="15">
    <source>
        <dbReference type="Proteomes" id="UP001224533"/>
    </source>
</evidence>
<reference evidence="7 14" key="4">
    <citation type="journal article" date="2020" name="Food Funct.">
        <title>Screening of Lactobacillus salivarius strains from the feces of Chinese populations and the evaluation of their effects against intestinal inflammation in mice.</title>
        <authorList>
            <person name="Zhai Q."/>
            <person name="Shen X."/>
            <person name="Cen S."/>
            <person name="Zhang C."/>
            <person name="Tian F."/>
            <person name="Zhao J."/>
            <person name="Zhang H."/>
            <person name="Xue Y."/>
            <person name="Chen W."/>
        </authorList>
    </citation>
    <scope>NUCLEOTIDE SEQUENCE [LARGE SCALE GENOMIC DNA]</scope>
    <source>
        <strain evidence="7 14">FYNDL5_1.scaf</strain>
    </source>
</reference>
<dbReference type="EMBL" id="CP114511">
    <property type="protein sequence ID" value="WHS18852.1"/>
    <property type="molecule type" value="Genomic_DNA"/>
</dbReference>
<dbReference type="EMBL" id="CP007649">
    <property type="protein sequence ID" value="AIR11883.1"/>
    <property type="molecule type" value="Genomic_DNA"/>
</dbReference>
<dbReference type="InterPro" id="IPR054368">
    <property type="entry name" value="Alp7A-like_C"/>
</dbReference>
<dbReference type="EMBL" id="WKKX01001332">
    <property type="protein sequence ID" value="MSE09834.1"/>
    <property type="molecule type" value="Genomic_DNA"/>
</dbReference>
<dbReference type="InterPro" id="IPR040607">
    <property type="entry name" value="ALP_N"/>
</dbReference>
<dbReference type="EMBL" id="WKKX01000001">
    <property type="protein sequence ID" value="MSE07158.1"/>
    <property type="molecule type" value="Genomic_DNA"/>
</dbReference>
<evidence type="ECO:0000313" key="12">
    <source>
        <dbReference type="Proteomes" id="UP000437575"/>
    </source>
</evidence>
<protein>
    <submittedName>
        <fullName evidence="7">ParM/StbA family protein</fullName>
    </submittedName>
    <submittedName>
        <fullName evidence="3">Plasmid stability protein StbA family protein</fullName>
    </submittedName>
</protein>
<dbReference type="Gene3D" id="3.30.420.40">
    <property type="match status" value="2"/>
</dbReference>
<evidence type="ECO:0000313" key="13">
    <source>
        <dbReference type="Proteomes" id="UP000467635"/>
    </source>
</evidence>
<sequence length="365" mass="41072">MTIFAIDLGNKQTKMTDGQHTYIYPSSLLQARKVDSGFSLDDKMDNMEKFKSSAQNGAFYWGKGILKYGKNDLSESLSFDRRYENRIFVQLCEFSLAKLAQNYDEAKDGVLTVDYVMAGLPSADADNDDNVKQIKDIFKGQHLVEIDGTPITVKVKQVFVFPQSTGTLYSIMYRGYNFEKPKESKVTAQEVELVNFMNEGVVGIVDIGGGTVLLDILRNSVFSRNDRDQLNLGANTLYENIAGRVSRQFNINADIHKIEVLIRNGIKDGSFVYTRSAINKYDVTDIVKEEIEQWTYEIIDNINSTFKSLSDIDILIVTGGGSEIIDKDIFVDAFPQIKVKFVDDAEVANAKGFYYKGKALELKSK</sequence>
<evidence type="ECO:0000313" key="11">
    <source>
        <dbReference type="Proteomes" id="UP000192575"/>
    </source>
</evidence>
<evidence type="ECO:0000313" key="5">
    <source>
        <dbReference type="EMBL" id="MSE07158.1"/>
    </source>
</evidence>